<proteinExistence type="predicted"/>
<gene>
    <name evidence="3" type="primary">LOC118430605</name>
</gene>
<dbReference type="AlphaFoldDB" id="A0A9J7MAN8"/>
<dbReference type="PANTHER" id="PTHR10775:SF193">
    <property type="entry name" value="DUF4216 DOMAIN-CONTAINING PROTEIN"/>
    <property type="match status" value="1"/>
</dbReference>
<dbReference type="Pfam" id="PF13960">
    <property type="entry name" value="DUF4218"/>
    <property type="match status" value="1"/>
</dbReference>
<keyword evidence="2" id="KW-1185">Reference proteome</keyword>
<reference evidence="3" key="2">
    <citation type="submission" date="2025-08" db="UniProtKB">
        <authorList>
            <consortium name="RefSeq"/>
        </authorList>
    </citation>
    <scope>IDENTIFICATION</scope>
    <source>
        <strain evidence="3">S238N-H82</strain>
        <tissue evidence="3">Testes</tissue>
    </source>
</reference>
<dbReference type="InterPro" id="IPR025452">
    <property type="entry name" value="DUF4218"/>
</dbReference>
<dbReference type="InterPro" id="IPR004242">
    <property type="entry name" value="Transposase_21"/>
</dbReference>
<reference evidence="2" key="1">
    <citation type="journal article" date="2020" name="Nat. Ecol. Evol.">
        <title>Deeply conserved synteny resolves early events in vertebrate evolution.</title>
        <authorList>
            <person name="Simakov O."/>
            <person name="Marletaz F."/>
            <person name="Yue J.X."/>
            <person name="O'Connell B."/>
            <person name="Jenkins J."/>
            <person name="Brandt A."/>
            <person name="Calef R."/>
            <person name="Tung C.H."/>
            <person name="Huang T.K."/>
            <person name="Schmutz J."/>
            <person name="Satoh N."/>
            <person name="Yu J.K."/>
            <person name="Putnam N.H."/>
            <person name="Green R.E."/>
            <person name="Rokhsar D.S."/>
        </authorList>
    </citation>
    <scope>NUCLEOTIDE SEQUENCE [LARGE SCALE GENOMIC DNA]</scope>
    <source>
        <strain evidence="2">S238N-H82</strain>
    </source>
</reference>
<dbReference type="OrthoDB" id="6046004at2759"/>
<name>A0A9J7MAN8_BRAFL</name>
<dbReference type="KEGG" id="bfo:118430605"/>
<evidence type="ECO:0000313" key="3">
    <source>
        <dbReference type="RefSeq" id="XP_035697473.1"/>
    </source>
</evidence>
<sequence>MATRTPKTHKCECGRPRCADNGVCIKTKRRHMVEKEEYRRSKKRLGEKPPIAVFLEDDKDPRNEPIICDGSSLWPTLGFVCAVMKLRADNPGMSQECVTQVLQLYKRVLDDNNIPNRIPHSFKDAKSKLNDLLPRCETYDVCQNDCTIYFGENVYETTCPTCKEPRFDGNGKAKKEFYYFPLIETVKSLYGVPKLAQMLQQHASFLEEDVPRFVADIRETAIWKHLYSADGLFEGEARSLAFGYSTDGGEPNDHLGIPCSIWPLCFKIFNLDPEVRDKVGLLLLLGMTKGPKAPHTMNALHEPMVADILTLLEGVEVWDSWRQEFFMLKGDVQSYEFDWPARSKATNHQGHRATSGCPMCFQEAIYDKQARVSTFTDSRRHLPMHHHLRFDRENFPGKEEEHRGPPHLKTDMNVYGRAVDDLGDEISQKKSAGNKVARYITRARSEITSMTGKTGLEKLADIPTYSISRVHVDYMHTGKNIAHSMFEVLTGSKQNFEAIVQMEKSMGRFNCSSDSRTQVYQLSKEQIAEADRRLLTVKVPIGYDFKIRAMFKKAIGTKSIEWIKFFTEGLCIFATRDMLPPAQSGTLSRLCHTLQAIGSPVVDMESLPALDLQVHETFSLLERDFPIGFRTLMWHLPHHMVQIVKEYGPITGLWLTPFERYMKVHLSRMTSRSHPSKSSIEAHKVSFLCRLMEFAGKMPTLPDHFESGDPSELTEECEEEQGEEEDAGLSVAETSATTLHHLKGTIPLPVLVELDREQHCYMVTYVAENSGVPVNPNDTSAWKYFAATSRHPRTKRLQEYRCEEIEAKTSAKSISSVVGVVDQDCVYFGRIQYFVLFGQHEVPYIKWYGRGERDAGTKLWTVQLSGTPPCWKVNPFKPFHKITKPLVHATEDNKLFILDCHDIDL</sequence>
<dbReference type="GeneID" id="118430605"/>
<evidence type="ECO:0000313" key="2">
    <source>
        <dbReference type="Proteomes" id="UP000001554"/>
    </source>
</evidence>
<dbReference type="OMA" id="WHENGRI"/>
<dbReference type="PANTHER" id="PTHR10775">
    <property type="entry name" value="OS08G0208400 PROTEIN"/>
    <property type="match status" value="1"/>
</dbReference>
<evidence type="ECO:0000259" key="1">
    <source>
        <dbReference type="Pfam" id="PF13960"/>
    </source>
</evidence>
<dbReference type="Pfam" id="PF02992">
    <property type="entry name" value="Transposase_21"/>
    <property type="match status" value="1"/>
</dbReference>
<dbReference type="RefSeq" id="XP_035697473.1">
    <property type="nucleotide sequence ID" value="XM_035841580.1"/>
</dbReference>
<accession>A0A9J7MAN8</accession>
<feature type="domain" description="DUF4218" evidence="1">
    <location>
        <begin position="598"/>
        <end position="683"/>
    </location>
</feature>
<dbReference type="Proteomes" id="UP000001554">
    <property type="component" value="Chromosome 14"/>
</dbReference>
<organism evidence="2 3">
    <name type="scientific">Branchiostoma floridae</name>
    <name type="common">Florida lancelet</name>
    <name type="synonym">Amphioxus</name>
    <dbReference type="NCBI Taxonomy" id="7739"/>
    <lineage>
        <taxon>Eukaryota</taxon>
        <taxon>Metazoa</taxon>
        <taxon>Chordata</taxon>
        <taxon>Cephalochordata</taxon>
        <taxon>Leptocardii</taxon>
        <taxon>Amphioxiformes</taxon>
        <taxon>Branchiostomatidae</taxon>
        <taxon>Branchiostoma</taxon>
    </lineage>
</organism>
<protein>
    <submittedName>
        <fullName evidence="3">Uncharacterized protein LOC118430605</fullName>
    </submittedName>
</protein>